<organism evidence="2 3">
    <name type="scientific">Puccinia graminis f. sp. tritici</name>
    <dbReference type="NCBI Taxonomy" id="56615"/>
    <lineage>
        <taxon>Eukaryota</taxon>
        <taxon>Fungi</taxon>
        <taxon>Dikarya</taxon>
        <taxon>Basidiomycota</taxon>
        <taxon>Pucciniomycotina</taxon>
        <taxon>Pucciniomycetes</taxon>
        <taxon>Pucciniales</taxon>
        <taxon>Pucciniaceae</taxon>
        <taxon>Puccinia</taxon>
    </lineage>
</organism>
<sequence>MRGYEGEGGKSKRRRKKPKTLKGQAVSQETEQASQQFIESMQSHPNPPNSSQLSREPYSIRPLNNQNHEQSIGRITRDPVDPQVEMLSQYFQNQHHEHRHILEEQQWADVYGPMFSSFSDCAAKTANWGDLEKWNTDWKPTCGCIPTRQRPVVLVDLLS</sequence>
<dbReference type="PANTHER" id="PTHR33096:SF1">
    <property type="entry name" value="CXC1-LIKE CYSTEINE CLUSTER ASSOCIATED WITH KDZ TRANSPOSASES DOMAIN-CONTAINING PROTEIN"/>
    <property type="match status" value="1"/>
</dbReference>
<feature type="region of interest" description="Disordered" evidence="1">
    <location>
        <begin position="1"/>
        <end position="73"/>
    </location>
</feature>
<evidence type="ECO:0000256" key="1">
    <source>
        <dbReference type="SAM" id="MobiDB-lite"/>
    </source>
</evidence>
<accession>A0A5B0NQB8</accession>
<dbReference type="EMBL" id="VDEP01000404">
    <property type="protein sequence ID" value="KAA1090039.1"/>
    <property type="molecule type" value="Genomic_DNA"/>
</dbReference>
<name>A0A5B0NQB8_PUCGR</name>
<evidence type="ECO:0000313" key="3">
    <source>
        <dbReference type="Proteomes" id="UP000325313"/>
    </source>
</evidence>
<dbReference type="PANTHER" id="PTHR33096">
    <property type="entry name" value="CXC2 DOMAIN-CONTAINING PROTEIN"/>
    <property type="match status" value="1"/>
</dbReference>
<protein>
    <submittedName>
        <fullName evidence="2">Uncharacterized protein</fullName>
    </submittedName>
</protein>
<feature type="compositionally biased region" description="Basic and acidic residues" evidence="1">
    <location>
        <begin position="1"/>
        <end position="10"/>
    </location>
</feature>
<gene>
    <name evidence="2" type="ORF">PGTUg99_034486</name>
</gene>
<proteinExistence type="predicted"/>
<evidence type="ECO:0000313" key="2">
    <source>
        <dbReference type="EMBL" id="KAA1090039.1"/>
    </source>
</evidence>
<feature type="compositionally biased region" description="Basic residues" evidence="1">
    <location>
        <begin position="11"/>
        <end position="20"/>
    </location>
</feature>
<comment type="caution">
    <text evidence="2">The sequence shown here is derived from an EMBL/GenBank/DDBJ whole genome shotgun (WGS) entry which is preliminary data.</text>
</comment>
<dbReference type="AlphaFoldDB" id="A0A5B0NQB8"/>
<dbReference type="Proteomes" id="UP000325313">
    <property type="component" value="Unassembled WGS sequence"/>
</dbReference>
<feature type="compositionally biased region" description="Polar residues" evidence="1">
    <location>
        <begin position="25"/>
        <end position="54"/>
    </location>
</feature>
<reference evidence="2 3" key="1">
    <citation type="submission" date="2019-05" db="EMBL/GenBank/DDBJ databases">
        <title>Emergence of the Ug99 lineage of the wheat stem rust pathogen through somatic hybridization.</title>
        <authorList>
            <person name="Li F."/>
            <person name="Upadhyaya N.M."/>
            <person name="Sperschneider J."/>
            <person name="Matny O."/>
            <person name="Nguyen-Phuc H."/>
            <person name="Mago R."/>
            <person name="Raley C."/>
            <person name="Miller M.E."/>
            <person name="Silverstein K.A.T."/>
            <person name="Henningsen E."/>
            <person name="Hirsch C.D."/>
            <person name="Visser B."/>
            <person name="Pretorius Z.A."/>
            <person name="Steffenson B.J."/>
            <person name="Schwessinger B."/>
            <person name="Dodds P.N."/>
            <person name="Figueroa M."/>
        </authorList>
    </citation>
    <scope>NUCLEOTIDE SEQUENCE [LARGE SCALE GENOMIC DNA]</scope>
    <source>
        <strain evidence="2 3">Ug99</strain>
    </source>
</reference>